<dbReference type="RefSeq" id="WP_072608406.1">
    <property type="nucleotide sequence ID" value="NZ_CP018172.1"/>
</dbReference>
<evidence type="ECO:0000256" key="3">
    <source>
        <dbReference type="ARBA" id="ARBA00022729"/>
    </source>
</evidence>
<dbReference type="PANTHER" id="PTHR13887:SF14">
    <property type="entry name" value="DISULFIDE BOND FORMATION PROTEIN D"/>
    <property type="match status" value="1"/>
</dbReference>
<comment type="similarity">
    <text evidence="2">Belongs to the thioredoxin family. DsbA subfamily.</text>
</comment>
<keyword evidence="6" id="KW-0676">Redox-active center</keyword>
<evidence type="ECO:0000256" key="2">
    <source>
        <dbReference type="ARBA" id="ARBA00005791"/>
    </source>
</evidence>
<dbReference type="KEGG" id="meso:BSQ44_26115"/>
<comment type="function">
    <text evidence="1">May be required for disulfide bond formation in some proteins.</text>
</comment>
<dbReference type="Pfam" id="PF13462">
    <property type="entry name" value="Thioredoxin_4"/>
    <property type="match status" value="1"/>
</dbReference>
<dbReference type="InterPro" id="IPR012336">
    <property type="entry name" value="Thioredoxin-like_fold"/>
</dbReference>
<dbReference type="SUPFAM" id="SSF52833">
    <property type="entry name" value="Thioredoxin-like"/>
    <property type="match status" value="1"/>
</dbReference>
<keyword evidence="5" id="KW-1015">Disulfide bond</keyword>
<dbReference type="PANTHER" id="PTHR13887">
    <property type="entry name" value="GLUTATHIONE S-TRANSFERASE KAPPA"/>
    <property type="match status" value="1"/>
</dbReference>
<evidence type="ECO:0000313" key="8">
    <source>
        <dbReference type="EMBL" id="APH74953.1"/>
    </source>
</evidence>
<keyword evidence="8" id="KW-0614">Plasmid</keyword>
<evidence type="ECO:0000313" key="9">
    <source>
        <dbReference type="Proteomes" id="UP000182840"/>
    </source>
</evidence>
<dbReference type="Gene3D" id="3.40.30.10">
    <property type="entry name" value="Glutaredoxin"/>
    <property type="match status" value="1"/>
</dbReference>
<dbReference type="Proteomes" id="UP000182840">
    <property type="component" value="Plasmid unnamed1"/>
</dbReference>
<proteinExistence type="inferred from homology"/>
<dbReference type="AlphaFoldDB" id="A0A1L3SZU7"/>
<keyword evidence="9" id="KW-1185">Reference proteome</keyword>
<dbReference type="PROSITE" id="PS51352">
    <property type="entry name" value="THIOREDOXIN_2"/>
    <property type="match status" value="1"/>
</dbReference>
<reference evidence="8 9" key="1">
    <citation type="submission" date="2016-11" db="EMBL/GenBank/DDBJ databases">
        <title>Mesorhizobium oceanicum sp. nov., isolated from deep seawater in South China Sea.</title>
        <authorList>
            <person name="Fu G.-Y."/>
        </authorList>
    </citation>
    <scope>NUCLEOTIDE SEQUENCE [LARGE SCALE GENOMIC DNA]</scope>
    <source>
        <strain evidence="8 9">B7</strain>
        <plasmid evidence="9">Plasmid unnamed1</plasmid>
    </source>
</reference>
<dbReference type="OrthoDB" id="9780340at2"/>
<dbReference type="InterPro" id="IPR036249">
    <property type="entry name" value="Thioredoxin-like_sf"/>
</dbReference>
<keyword evidence="4" id="KW-0560">Oxidoreductase</keyword>
<keyword evidence="3" id="KW-0732">Signal</keyword>
<geneLocation type="plasmid" evidence="8">
    <name>unnamed1</name>
</geneLocation>
<dbReference type="EMBL" id="CP018172">
    <property type="protein sequence ID" value="APH74953.1"/>
    <property type="molecule type" value="Genomic_DNA"/>
</dbReference>
<organism evidence="8 9">
    <name type="scientific">Aquibium oceanicum</name>
    <dbReference type="NCBI Taxonomy" id="1670800"/>
    <lineage>
        <taxon>Bacteria</taxon>
        <taxon>Pseudomonadati</taxon>
        <taxon>Pseudomonadota</taxon>
        <taxon>Alphaproteobacteria</taxon>
        <taxon>Hyphomicrobiales</taxon>
        <taxon>Phyllobacteriaceae</taxon>
        <taxon>Aquibium</taxon>
    </lineage>
</organism>
<gene>
    <name evidence="8" type="ORF">BSQ44_26115</name>
</gene>
<name>A0A1L3SZU7_9HYPH</name>
<accession>A0A1L3SZU7</accession>
<evidence type="ECO:0000256" key="6">
    <source>
        <dbReference type="ARBA" id="ARBA00023284"/>
    </source>
</evidence>
<dbReference type="InterPro" id="IPR013766">
    <property type="entry name" value="Thioredoxin_domain"/>
</dbReference>
<evidence type="ECO:0000259" key="7">
    <source>
        <dbReference type="PROSITE" id="PS51352"/>
    </source>
</evidence>
<feature type="domain" description="Thioredoxin" evidence="7">
    <location>
        <begin position="29"/>
        <end position="209"/>
    </location>
</feature>
<evidence type="ECO:0000256" key="1">
    <source>
        <dbReference type="ARBA" id="ARBA00003565"/>
    </source>
</evidence>
<sequence>MNRRAVIIATGAGAVAIFAGGAYLYSQSSSENAPVPIAAESSQLVRPHSPILGPATAPVTIVEFFDPSCEACRAFYPTVKQIMATYPEEVRVIIRYTPFHPASEEAIRILEAARRQDKFQRVMEWLLQNQDQWGADGNPQATRAWELAAEVGLDLTKARQDAVTEQVNAVIAQDVADVQAVGIRGTPTFFVNGKPLASFGRQQLEALVKSEVEATR</sequence>
<evidence type="ECO:0000256" key="4">
    <source>
        <dbReference type="ARBA" id="ARBA00023002"/>
    </source>
</evidence>
<protein>
    <submittedName>
        <fullName evidence="8">Disulfide bond formation protein DsbA</fullName>
    </submittedName>
</protein>
<evidence type="ECO:0000256" key="5">
    <source>
        <dbReference type="ARBA" id="ARBA00023157"/>
    </source>
</evidence>
<dbReference type="GO" id="GO:0016491">
    <property type="term" value="F:oxidoreductase activity"/>
    <property type="evidence" value="ECO:0007669"/>
    <property type="project" value="UniProtKB-KW"/>
</dbReference>